<feature type="domain" description="Arc-like DNA binding" evidence="1">
    <location>
        <begin position="1"/>
        <end position="40"/>
    </location>
</feature>
<name>A0AB73IUI2_9BURK</name>
<dbReference type="RefSeq" id="WP_392396243.1">
    <property type="nucleotide sequence ID" value="NZ_JAURTK010000027.1"/>
</dbReference>
<comment type="caution">
    <text evidence="2">The sequence shown here is derived from an EMBL/GenBank/DDBJ whole genome shotgun (WGS) entry which is preliminary data.</text>
</comment>
<protein>
    <recommendedName>
        <fullName evidence="1">Arc-like DNA binding domain-containing protein</fullName>
    </recommendedName>
</protein>
<gene>
    <name evidence="2" type="ORF">J2793_007167</name>
</gene>
<dbReference type="Pfam" id="PF03869">
    <property type="entry name" value="Arc"/>
    <property type="match status" value="1"/>
</dbReference>
<accession>A0AB73IUI2</accession>
<dbReference type="AlphaFoldDB" id="A0AB73IUI2"/>
<evidence type="ECO:0000259" key="1">
    <source>
        <dbReference type="Pfam" id="PF03869"/>
    </source>
</evidence>
<dbReference type="SUPFAM" id="SSF47598">
    <property type="entry name" value="Ribbon-helix-helix"/>
    <property type="match status" value="1"/>
</dbReference>
<dbReference type="InterPro" id="IPR010985">
    <property type="entry name" value="Ribbon_hlx_hlx"/>
</dbReference>
<dbReference type="EMBL" id="JAURTK010000027">
    <property type="protein sequence ID" value="MDP9651692.1"/>
    <property type="molecule type" value="Genomic_DNA"/>
</dbReference>
<proteinExistence type="predicted"/>
<sequence length="56" mass="6591">MKDEAKIQLRLPADIRDWFKQYSDQRNRSMNGQMIELIKEKREAEKEKAPNANLGG</sequence>
<organism evidence="2 3">
    <name type="scientific">Paraburkholderia caledonica</name>
    <dbReference type="NCBI Taxonomy" id="134536"/>
    <lineage>
        <taxon>Bacteria</taxon>
        <taxon>Pseudomonadati</taxon>
        <taxon>Pseudomonadota</taxon>
        <taxon>Betaproteobacteria</taxon>
        <taxon>Burkholderiales</taxon>
        <taxon>Burkholderiaceae</taxon>
        <taxon>Paraburkholderia</taxon>
    </lineage>
</organism>
<dbReference type="InterPro" id="IPR005569">
    <property type="entry name" value="Arc_DNA-bd_dom"/>
</dbReference>
<dbReference type="InterPro" id="IPR013321">
    <property type="entry name" value="Arc_rbn_hlx_hlx"/>
</dbReference>
<evidence type="ECO:0000313" key="2">
    <source>
        <dbReference type="EMBL" id="MDP9651692.1"/>
    </source>
</evidence>
<dbReference type="Proteomes" id="UP001229486">
    <property type="component" value="Unassembled WGS sequence"/>
</dbReference>
<reference evidence="2" key="1">
    <citation type="submission" date="2023-07" db="EMBL/GenBank/DDBJ databases">
        <title>Sorghum-associated microbial communities from plants grown in Nebraska, USA.</title>
        <authorList>
            <person name="Schachtman D."/>
        </authorList>
    </citation>
    <scope>NUCLEOTIDE SEQUENCE</scope>
    <source>
        <strain evidence="2">DS1061</strain>
    </source>
</reference>
<dbReference type="GO" id="GO:0003677">
    <property type="term" value="F:DNA binding"/>
    <property type="evidence" value="ECO:0007669"/>
    <property type="project" value="InterPro"/>
</dbReference>
<dbReference type="GO" id="GO:0006355">
    <property type="term" value="P:regulation of DNA-templated transcription"/>
    <property type="evidence" value="ECO:0007669"/>
    <property type="project" value="InterPro"/>
</dbReference>
<dbReference type="Gene3D" id="1.10.1220.10">
    <property type="entry name" value="Met repressor-like"/>
    <property type="match status" value="1"/>
</dbReference>
<evidence type="ECO:0000313" key="3">
    <source>
        <dbReference type="Proteomes" id="UP001229486"/>
    </source>
</evidence>